<organism evidence="1">
    <name type="scientific">Fagus sylvatica</name>
    <name type="common">Beechnut</name>
    <dbReference type="NCBI Taxonomy" id="28930"/>
    <lineage>
        <taxon>Eukaryota</taxon>
        <taxon>Viridiplantae</taxon>
        <taxon>Streptophyta</taxon>
        <taxon>Embryophyta</taxon>
        <taxon>Tracheophyta</taxon>
        <taxon>Spermatophyta</taxon>
        <taxon>Magnoliopsida</taxon>
        <taxon>eudicotyledons</taxon>
        <taxon>Gunneridae</taxon>
        <taxon>Pentapetalae</taxon>
        <taxon>rosids</taxon>
        <taxon>fabids</taxon>
        <taxon>Fagales</taxon>
        <taxon>Fagaceae</taxon>
        <taxon>Fagus</taxon>
    </lineage>
</organism>
<sequence>MDSFSSSPSTGSQPQFSSEQFKDQLKTQLAQAYAEEFLELKLNLLQILWPNESLNMMKWIDSDIHPVVCAYPQSDAVCPY</sequence>
<gene>
    <name evidence="1" type="ORF">FSB_LOCUS50370</name>
</gene>
<evidence type="ECO:0000313" key="1">
    <source>
        <dbReference type="EMBL" id="SPD22488.1"/>
    </source>
</evidence>
<reference evidence="1" key="1">
    <citation type="submission" date="2018-02" db="EMBL/GenBank/DDBJ databases">
        <authorList>
            <person name="Cohen D.B."/>
            <person name="Kent A.D."/>
        </authorList>
    </citation>
    <scope>NUCLEOTIDE SEQUENCE</scope>
</reference>
<dbReference type="EMBL" id="OIVN01005445">
    <property type="protein sequence ID" value="SPD22488.1"/>
    <property type="molecule type" value="Genomic_DNA"/>
</dbReference>
<proteinExistence type="predicted"/>
<accession>A0A2N9IDJ6</accession>
<name>A0A2N9IDJ6_FAGSY</name>
<dbReference type="AlphaFoldDB" id="A0A2N9IDJ6"/>
<protein>
    <submittedName>
        <fullName evidence="1">Uncharacterized protein</fullName>
    </submittedName>
</protein>